<dbReference type="RefSeq" id="XP_003089986.2">
    <property type="nucleotide sequence ID" value="XM_003089938.2"/>
</dbReference>
<feature type="transmembrane region" description="Helical" evidence="1">
    <location>
        <begin position="6"/>
        <end position="28"/>
    </location>
</feature>
<comment type="caution">
    <text evidence="3">The sequence shown here is derived from an EMBL/GenBank/DDBJ whole genome shotgun (WGS) entry which is preliminary data.</text>
</comment>
<dbReference type="Gene3D" id="1.20.1070.10">
    <property type="entry name" value="Rhodopsin 7-helix transmembrane proteins"/>
    <property type="match status" value="1"/>
</dbReference>
<name>A0A6A5GQ45_CAERE</name>
<dbReference type="InterPro" id="IPR019430">
    <property type="entry name" value="7TM_GPCR_serpentine_rcpt_Srx"/>
</dbReference>
<feature type="domain" description="7TM GPCR serpentine receptor class x (Srx)" evidence="2">
    <location>
        <begin position="15"/>
        <end position="273"/>
    </location>
</feature>
<organism evidence="3 4">
    <name type="scientific">Caenorhabditis remanei</name>
    <name type="common">Caenorhabditis vulgaris</name>
    <dbReference type="NCBI Taxonomy" id="31234"/>
    <lineage>
        <taxon>Eukaryota</taxon>
        <taxon>Metazoa</taxon>
        <taxon>Ecdysozoa</taxon>
        <taxon>Nematoda</taxon>
        <taxon>Chromadorea</taxon>
        <taxon>Rhabditida</taxon>
        <taxon>Rhabditina</taxon>
        <taxon>Rhabditomorpha</taxon>
        <taxon>Rhabditoidea</taxon>
        <taxon>Rhabditidae</taxon>
        <taxon>Peloderinae</taxon>
        <taxon>Caenorhabditis</taxon>
    </lineage>
</organism>
<dbReference type="CTD" id="9827836"/>
<dbReference type="SUPFAM" id="SSF81321">
    <property type="entry name" value="Family A G protein-coupled receptor-like"/>
    <property type="match status" value="1"/>
</dbReference>
<feature type="transmembrane region" description="Helical" evidence="1">
    <location>
        <begin position="257"/>
        <end position="274"/>
    </location>
</feature>
<feature type="transmembrane region" description="Helical" evidence="1">
    <location>
        <begin position="87"/>
        <end position="112"/>
    </location>
</feature>
<feature type="transmembrane region" description="Helical" evidence="1">
    <location>
        <begin position="224"/>
        <end position="245"/>
    </location>
</feature>
<dbReference type="CDD" id="cd00637">
    <property type="entry name" value="7tm_classA_rhodopsin-like"/>
    <property type="match status" value="1"/>
</dbReference>
<accession>A0A6A5GQ45</accession>
<dbReference type="EMBL" id="WUAV01000004">
    <property type="protein sequence ID" value="KAF1757317.1"/>
    <property type="molecule type" value="Genomic_DNA"/>
</dbReference>
<dbReference type="PANTHER" id="PTHR23017">
    <property type="entry name" value="SERPENTINE RECEPTOR, CLASS X"/>
    <property type="match status" value="1"/>
</dbReference>
<sequence length="324" mass="37492">MMSVQLINSWITVGIMSFGLVTNILVWITARKLNSMRSSFGIITKNQAICNILMCLLFLIFVGPLQFTPLKLPYKESRFVGTVSMIIYEIAAQLNFFNSLNRFCAVYMIFYYDRIFSNFNTYCLRNFAIVVSVAMCVTFYEFFGCSLYFETEFWYFAYPEDEHCDSLTWYCDFVFNIGLVVSTMILNLLAAYKAGKLHRIVSDTTGIRMSKDQKKREINFIRQSFFQGLSMSVALVFYRITAPMITDKILLCLDANLWAFMLAFEGGIILLSNQEMLMAVKKKRHGSLVNFIQTNHSMVYFRTDIVSIRTGNLDYVVSNHGRME</sequence>
<evidence type="ECO:0000313" key="3">
    <source>
        <dbReference type="EMBL" id="KAF1757317.1"/>
    </source>
</evidence>
<feature type="transmembrane region" description="Helical" evidence="1">
    <location>
        <begin position="124"/>
        <end position="149"/>
    </location>
</feature>
<dbReference type="KEGG" id="crq:GCK72_013772"/>
<dbReference type="AlphaFoldDB" id="A0A6A5GQ45"/>
<dbReference type="Proteomes" id="UP000483820">
    <property type="component" value="Chromosome IV"/>
</dbReference>
<dbReference type="Pfam" id="PF10328">
    <property type="entry name" value="7TM_GPCR_Srx"/>
    <property type="match status" value="1"/>
</dbReference>
<dbReference type="GeneID" id="9827836"/>
<dbReference type="PANTHER" id="PTHR23017:SF11">
    <property type="entry name" value="7TM GPCR SERPENTINE RECEPTOR CLASS X (SRX) DOMAIN-CONTAINING PROTEIN"/>
    <property type="match status" value="1"/>
</dbReference>
<evidence type="ECO:0000259" key="2">
    <source>
        <dbReference type="Pfam" id="PF10328"/>
    </source>
</evidence>
<keyword evidence="1" id="KW-0812">Transmembrane</keyword>
<proteinExistence type="predicted"/>
<keyword evidence="1" id="KW-0472">Membrane</keyword>
<reference evidence="3 4" key="1">
    <citation type="submission" date="2019-12" db="EMBL/GenBank/DDBJ databases">
        <title>Chromosome-level assembly of the Caenorhabditis remanei genome.</title>
        <authorList>
            <person name="Teterina A.A."/>
            <person name="Willis J.H."/>
            <person name="Phillips P.C."/>
        </authorList>
    </citation>
    <scope>NUCLEOTIDE SEQUENCE [LARGE SCALE GENOMIC DNA]</scope>
    <source>
        <strain evidence="3 4">PX506</strain>
        <tissue evidence="3">Whole organism</tissue>
    </source>
</reference>
<evidence type="ECO:0000313" key="4">
    <source>
        <dbReference type="Proteomes" id="UP000483820"/>
    </source>
</evidence>
<keyword evidence="1" id="KW-1133">Transmembrane helix</keyword>
<protein>
    <recommendedName>
        <fullName evidence="2">7TM GPCR serpentine receptor class x (Srx) domain-containing protein</fullName>
    </recommendedName>
</protein>
<feature type="transmembrane region" description="Helical" evidence="1">
    <location>
        <begin position="48"/>
        <end position="67"/>
    </location>
</feature>
<evidence type="ECO:0000256" key="1">
    <source>
        <dbReference type="SAM" id="Phobius"/>
    </source>
</evidence>
<feature type="transmembrane region" description="Helical" evidence="1">
    <location>
        <begin position="173"/>
        <end position="192"/>
    </location>
</feature>
<gene>
    <name evidence="3" type="ORF">GCK72_013772</name>
</gene>